<reference evidence="2" key="1">
    <citation type="journal article" date="2018" name="DNA Res.">
        <title>Multiple hybrid de novo genome assembly of finger millet, an orphan allotetraploid crop.</title>
        <authorList>
            <person name="Hatakeyama M."/>
            <person name="Aluri S."/>
            <person name="Balachadran M.T."/>
            <person name="Sivarajan S.R."/>
            <person name="Patrignani A."/>
            <person name="Gruter S."/>
            <person name="Poveda L."/>
            <person name="Shimizu-Inatsugi R."/>
            <person name="Baeten J."/>
            <person name="Francoijs K.J."/>
            <person name="Nataraja K.N."/>
            <person name="Reddy Y.A.N."/>
            <person name="Phadnis S."/>
            <person name="Ravikumar R.L."/>
            <person name="Schlapbach R."/>
            <person name="Sreeman S.M."/>
            <person name="Shimizu K.K."/>
        </authorList>
    </citation>
    <scope>NUCLEOTIDE SEQUENCE</scope>
</reference>
<dbReference type="AlphaFoldDB" id="A0AAV5CB76"/>
<evidence type="ECO:0000313" key="2">
    <source>
        <dbReference type="EMBL" id="GJM95519.1"/>
    </source>
</evidence>
<dbReference type="PANTHER" id="PTHR21450:SF57">
    <property type="entry name" value="BZIP TRANSCRIPTION FACTOR-LIKE"/>
    <property type="match status" value="1"/>
</dbReference>
<comment type="caution">
    <text evidence="2">The sequence shown here is derived from an EMBL/GenBank/DDBJ whole genome shotgun (WGS) entry which is preliminary data.</text>
</comment>
<reference evidence="2" key="2">
    <citation type="submission" date="2021-12" db="EMBL/GenBank/DDBJ databases">
        <title>Resequencing data analysis of finger millet.</title>
        <authorList>
            <person name="Hatakeyama M."/>
            <person name="Aluri S."/>
            <person name="Balachadran M.T."/>
            <person name="Sivarajan S.R."/>
            <person name="Poveda L."/>
            <person name="Shimizu-Inatsugi R."/>
            <person name="Schlapbach R."/>
            <person name="Sreeman S.M."/>
            <person name="Shimizu K.K."/>
        </authorList>
    </citation>
    <scope>NUCLEOTIDE SEQUENCE</scope>
</reference>
<sequence length="140" mass="16537">MERVPVAEVLRAMDHFAKLVHELKKRQEDEERHKRQADRASRDYHTKREDLKAAFGLITGPDVVAVMENPEYRRDDRVRDLVKARRRRDEERARHEEVLCHAHVAASATLPFRLVPMLQQIINFFQGNLQAYTQIRIRGT</sequence>
<dbReference type="EMBL" id="BQKI01000005">
    <property type="protein sequence ID" value="GJM95519.1"/>
    <property type="molecule type" value="Genomic_DNA"/>
</dbReference>
<gene>
    <name evidence="2" type="primary">ga12263</name>
    <name evidence="2" type="ORF">PR202_ga12263</name>
</gene>
<name>A0AAV5CB76_ELECO</name>
<accession>A0AAV5CB76</accession>
<protein>
    <submittedName>
        <fullName evidence="2">Uncharacterized protein</fullName>
    </submittedName>
</protein>
<evidence type="ECO:0000313" key="3">
    <source>
        <dbReference type="Proteomes" id="UP001054889"/>
    </source>
</evidence>
<proteinExistence type="predicted"/>
<dbReference type="PANTHER" id="PTHR21450">
    <property type="entry name" value="PROTEIN ALTERED PHOSPHATE STARVATION RESPONSE 1"/>
    <property type="match status" value="1"/>
</dbReference>
<feature type="region of interest" description="Disordered" evidence="1">
    <location>
        <begin position="25"/>
        <end position="45"/>
    </location>
</feature>
<keyword evidence="3" id="KW-1185">Reference proteome</keyword>
<dbReference type="Proteomes" id="UP001054889">
    <property type="component" value="Unassembled WGS sequence"/>
</dbReference>
<organism evidence="2 3">
    <name type="scientific">Eleusine coracana subsp. coracana</name>
    <dbReference type="NCBI Taxonomy" id="191504"/>
    <lineage>
        <taxon>Eukaryota</taxon>
        <taxon>Viridiplantae</taxon>
        <taxon>Streptophyta</taxon>
        <taxon>Embryophyta</taxon>
        <taxon>Tracheophyta</taxon>
        <taxon>Spermatophyta</taxon>
        <taxon>Magnoliopsida</taxon>
        <taxon>Liliopsida</taxon>
        <taxon>Poales</taxon>
        <taxon>Poaceae</taxon>
        <taxon>PACMAD clade</taxon>
        <taxon>Chloridoideae</taxon>
        <taxon>Cynodonteae</taxon>
        <taxon>Eleusininae</taxon>
        <taxon>Eleusine</taxon>
    </lineage>
</organism>
<evidence type="ECO:0000256" key="1">
    <source>
        <dbReference type="SAM" id="MobiDB-lite"/>
    </source>
</evidence>